<keyword evidence="2" id="KW-1185">Reference proteome</keyword>
<dbReference type="Proteomes" id="UP001500665">
    <property type="component" value="Unassembled WGS sequence"/>
</dbReference>
<sequence length="51" mass="5684">MNEHDYGALRAFEVVWKSGHIETIQGHRVQYSGGDTFAVIRADVEKPGVLV</sequence>
<dbReference type="EMBL" id="BAAAHH010000001">
    <property type="protein sequence ID" value="GAA0936035.1"/>
    <property type="molecule type" value="Genomic_DNA"/>
</dbReference>
<protein>
    <submittedName>
        <fullName evidence="1">Uncharacterized protein</fullName>
    </submittedName>
</protein>
<evidence type="ECO:0000313" key="2">
    <source>
        <dbReference type="Proteomes" id="UP001500665"/>
    </source>
</evidence>
<organism evidence="1 2">
    <name type="scientific">Actinocorallia libanotica</name>
    <dbReference type="NCBI Taxonomy" id="46162"/>
    <lineage>
        <taxon>Bacteria</taxon>
        <taxon>Bacillati</taxon>
        <taxon>Actinomycetota</taxon>
        <taxon>Actinomycetes</taxon>
        <taxon>Streptosporangiales</taxon>
        <taxon>Thermomonosporaceae</taxon>
        <taxon>Actinocorallia</taxon>
    </lineage>
</organism>
<accession>A0ABP4AJV9</accession>
<evidence type="ECO:0000313" key="1">
    <source>
        <dbReference type="EMBL" id="GAA0936035.1"/>
    </source>
</evidence>
<dbReference type="RefSeq" id="WP_344235527.1">
    <property type="nucleotide sequence ID" value="NZ_BAAAHH010000001.1"/>
</dbReference>
<reference evidence="2" key="1">
    <citation type="journal article" date="2019" name="Int. J. Syst. Evol. Microbiol.">
        <title>The Global Catalogue of Microorganisms (GCM) 10K type strain sequencing project: providing services to taxonomists for standard genome sequencing and annotation.</title>
        <authorList>
            <consortium name="The Broad Institute Genomics Platform"/>
            <consortium name="The Broad Institute Genome Sequencing Center for Infectious Disease"/>
            <person name="Wu L."/>
            <person name="Ma J."/>
        </authorList>
    </citation>
    <scope>NUCLEOTIDE SEQUENCE [LARGE SCALE GENOMIC DNA]</scope>
    <source>
        <strain evidence="2">JCM 10696</strain>
    </source>
</reference>
<gene>
    <name evidence="1" type="ORF">GCM10009550_01500</name>
</gene>
<name>A0ABP4AJV9_9ACTN</name>
<comment type="caution">
    <text evidence="1">The sequence shown here is derived from an EMBL/GenBank/DDBJ whole genome shotgun (WGS) entry which is preliminary data.</text>
</comment>
<proteinExistence type="predicted"/>